<sequence>MSNTDSEGDHQKTAKVCIGARSGCARVKSPNSRRKHQLQHNQYKSNVGAQAIYDLETTEHLR</sequence>
<dbReference type="AlphaFoldDB" id="A0A2P2KQ71"/>
<proteinExistence type="predicted"/>
<dbReference type="EMBL" id="GGEC01027386">
    <property type="protein sequence ID" value="MBX07870.1"/>
    <property type="molecule type" value="Transcribed_RNA"/>
</dbReference>
<protein>
    <submittedName>
        <fullName evidence="1">Uncharacterized protein LOC103452768 isoform X1</fullName>
    </submittedName>
</protein>
<evidence type="ECO:0000313" key="1">
    <source>
        <dbReference type="EMBL" id="MBX07870.1"/>
    </source>
</evidence>
<accession>A0A2P2KQ71</accession>
<organism evidence="1">
    <name type="scientific">Rhizophora mucronata</name>
    <name type="common">Asiatic mangrove</name>
    <dbReference type="NCBI Taxonomy" id="61149"/>
    <lineage>
        <taxon>Eukaryota</taxon>
        <taxon>Viridiplantae</taxon>
        <taxon>Streptophyta</taxon>
        <taxon>Embryophyta</taxon>
        <taxon>Tracheophyta</taxon>
        <taxon>Spermatophyta</taxon>
        <taxon>Magnoliopsida</taxon>
        <taxon>eudicotyledons</taxon>
        <taxon>Gunneridae</taxon>
        <taxon>Pentapetalae</taxon>
        <taxon>rosids</taxon>
        <taxon>fabids</taxon>
        <taxon>Malpighiales</taxon>
        <taxon>Rhizophoraceae</taxon>
        <taxon>Rhizophora</taxon>
    </lineage>
</organism>
<reference evidence="1" key="1">
    <citation type="submission" date="2018-02" db="EMBL/GenBank/DDBJ databases">
        <title>Rhizophora mucronata_Transcriptome.</title>
        <authorList>
            <person name="Meera S.P."/>
            <person name="Sreeshan A."/>
            <person name="Augustine A."/>
        </authorList>
    </citation>
    <scope>NUCLEOTIDE SEQUENCE</scope>
    <source>
        <tissue evidence="1">Leaf</tissue>
    </source>
</reference>
<name>A0A2P2KQ71_RHIMU</name>